<evidence type="ECO:0000256" key="4">
    <source>
        <dbReference type="ARBA" id="ARBA00023128"/>
    </source>
</evidence>
<evidence type="ECO:0000256" key="7">
    <source>
        <dbReference type="ARBA" id="ARBA00035398"/>
    </source>
</evidence>
<dbReference type="Proteomes" id="UP001153737">
    <property type="component" value="Chromosome 1"/>
</dbReference>
<evidence type="ECO:0000256" key="1">
    <source>
        <dbReference type="ARBA" id="ARBA00004173"/>
    </source>
</evidence>
<protein>
    <recommendedName>
        <fullName evidence="6">Large ribosomal subunit protein mL50</fullName>
    </recommendedName>
    <alternativeName>
        <fullName evidence="7">39S ribosomal protein L50, mitochondrial</fullName>
    </alternativeName>
</protein>
<keyword evidence="3" id="KW-0689">Ribosomal protein</keyword>
<reference evidence="8" key="1">
    <citation type="submission" date="2022-01" db="EMBL/GenBank/DDBJ databases">
        <authorList>
            <person name="King R."/>
        </authorList>
    </citation>
    <scope>NUCLEOTIDE SEQUENCE</scope>
</reference>
<dbReference type="InterPro" id="IPR018305">
    <property type="entry name" value="Ribosomal_m50"/>
</dbReference>
<comment type="subcellular location">
    <subcellularLocation>
        <location evidence="1">Mitochondrion</location>
    </subcellularLocation>
</comment>
<name>A0A9P0GHC8_PHACE</name>
<accession>A0A9P0GHC8</accession>
<evidence type="ECO:0000313" key="8">
    <source>
        <dbReference type="EMBL" id="CAH1116138.1"/>
    </source>
</evidence>
<evidence type="ECO:0000256" key="6">
    <source>
        <dbReference type="ARBA" id="ARBA00035183"/>
    </source>
</evidence>
<proteinExistence type="inferred from homology"/>
<keyword evidence="9" id="KW-1185">Reference proteome</keyword>
<reference evidence="8" key="2">
    <citation type="submission" date="2022-10" db="EMBL/GenBank/DDBJ databases">
        <authorList>
            <consortium name="ENA_rothamsted_submissions"/>
            <consortium name="culmorum"/>
            <person name="King R."/>
        </authorList>
    </citation>
    <scope>NUCLEOTIDE SEQUENCE</scope>
</reference>
<organism evidence="8 9">
    <name type="scientific">Phaedon cochleariae</name>
    <name type="common">Mustard beetle</name>
    <dbReference type="NCBI Taxonomy" id="80249"/>
    <lineage>
        <taxon>Eukaryota</taxon>
        <taxon>Metazoa</taxon>
        <taxon>Ecdysozoa</taxon>
        <taxon>Arthropoda</taxon>
        <taxon>Hexapoda</taxon>
        <taxon>Insecta</taxon>
        <taxon>Pterygota</taxon>
        <taxon>Neoptera</taxon>
        <taxon>Endopterygota</taxon>
        <taxon>Coleoptera</taxon>
        <taxon>Polyphaga</taxon>
        <taxon>Cucujiformia</taxon>
        <taxon>Chrysomeloidea</taxon>
        <taxon>Chrysomelidae</taxon>
        <taxon>Chrysomelinae</taxon>
        <taxon>Chrysomelini</taxon>
        <taxon>Phaedon</taxon>
    </lineage>
</organism>
<sequence length="198" mass="22088">MAALLRHGVFKTGQLVSSENVLLRSYATKAEKKKGIDRKVGPKIDPTAQSLAAKGFLRAQNPYMPPPDVESQLESIFQSVIGSTDKTIRLSDLNQKHNLLCACLDRLGHGVPNSLLHHMETLEDVKIFYKTPVDTTTPLEKLRHTELPENMHIQFEYNRFHPETDTAFGGVSAYPESSTIVTGLKYKEKYTGHVAPSN</sequence>
<dbReference type="AlphaFoldDB" id="A0A9P0GHC8"/>
<dbReference type="GO" id="GO:0005762">
    <property type="term" value="C:mitochondrial large ribosomal subunit"/>
    <property type="evidence" value="ECO:0007669"/>
    <property type="project" value="TreeGrafter"/>
</dbReference>
<keyword evidence="4" id="KW-0496">Mitochondrion</keyword>
<dbReference type="EMBL" id="OU896707">
    <property type="protein sequence ID" value="CAH1116138.1"/>
    <property type="molecule type" value="Genomic_DNA"/>
</dbReference>
<dbReference type="OrthoDB" id="9939609at2759"/>
<evidence type="ECO:0000313" key="9">
    <source>
        <dbReference type="Proteomes" id="UP001153737"/>
    </source>
</evidence>
<evidence type="ECO:0000256" key="3">
    <source>
        <dbReference type="ARBA" id="ARBA00022980"/>
    </source>
</evidence>
<dbReference type="PANTHER" id="PTHR31542:SF1">
    <property type="entry name" value="LARGE RIBOSOMAL SUBUNIT PROTEIN ML50"/>
    <property type="match status" value="1"/>
</dbReference>
<comment type="similarity">
    <text evidence="2">Belongs to the mitochondrion-specific ribosomal protein mL50 family.</text>
</comment>
<evidence type="ECO:0000256" key="2">
    <source>
        <dbReference type="ARBA" id="ARBA00008860"/>
    </source>
</evidence>
<keyword evidence="5" id="KW-0687">Ribonucleoprotein</keyword>
<gene>
    <name evidence="8" type="ORF">PHAECO_LOCUS875</name>
</gene>
<dbReference type="PANTHER" id="PTHR31542">
    <property type="entry name" value="39A RIBOSOMAL PROTEIN L50, MITOCHONDRIAL"/>
    <property type="match status" value="1"/>
</dbReference>
<evidence type="ECO:0000256" key="5">
    <source>
        <dbReference type="ARBA" id="ARBA00023274"/>
    </source>
</evidence>